<feature type="active site" evidence="8">
    <location>
        <position position="265"/>
    </location>
</feature>
<dbReference type="PRINTS" id="PR00481">
    <property type="entry name" value="LAMNOPPTDASE"/>
</dbReference>
<name>A0A5J5GCB5_9RHOB</name>
<dbReference type="InterPro" id="IPR023042">
    <property type="entry name" value="Peptidase_M17_leu_NH2_pept"/>
</dbReference>
<dbReference type="EMBL" id="VYQE01000006">
    <property type="protein sequence ID" value="KAA9005671.1"/>
    <property type="molecule type" value="Genomic_DNA"/>
</dbReference>
<dbReference type="RefSeq" id="WP_150446577.1">
    <property type="nucleotide sequence ID" value="NZ_VYQE01000006.1"/>
</dbReference>
<evidence type="ECO:0000256" key="7">
    <source>
        <dbReference type="ARBA" id="ARBA00023211"/>
    </source>
</evidence>
<dbReference type="GO" id="GO:0006508">
    <property type="term" value="P:proteolysis"/>
    <property type="evidence" value="ECO:0007669"/>
    <property type="project" value="UniProtKB-KW"/>
</dbReference>
<dbReference type="PROSITE" id="PS00631">
    <property type="entry name" value="CYTOSOL_AP"/>
    <property type="match status" value="1"/>
</dbReference>
<feature type="binding site" evidence="8">
    <location>
        <position position="337"/>
    </location>
    <ligand>
        <name>Mn(2+)</name>
        <dbReference type="ChEBI" id="CHEBI:29035"/>
        <label>2</label>
    </ligand>
</feature>
<dbReference type="GO" id="GO:0030145">
    <property type="term" value="F:manganese ion binding"/>
    <property type="evidence" value="ECO:0007669"/>
    <property type="project" value="UniProtKB-UniRule"/>
</dbReference>
<evidence type="ECO:0000256" key="1">
    <source>
        <dbReference type="ARBA" id="ARBA00000135"/>
    </source>
</evidence>
<evidence type="ECO:0000256" key="4">
    <source>
        <dbReference type="ARBA" id="ARBA00022438"/>
    </source>
</evidence>
<evidence type="ECO:0000256" key="5">
    <source>
        <dbReference type="ARBA" id="ARBA00022670"/>
    </source>
</evidence>
<feature type="binding site" evidence="8">
    <location>
        <position position="276"/>
    </location>
    <ligand>
        <name>Mn(2+)</name>
        <dbReference type="ChEBI" id="CHEBI:29035"/>
        <label>2</label>
    </ligand>
</feature>
<feature type="binding site" evidence="8">
    <location>
        <position position="253"/>
    </location>
    <ligand>
        <name>Mn(2+)</name>
        <dbReference type="ChEBI" id="CHEBI:29035"/>
        <label>2</label>
    </ligand>
</feature>
<comment type="catalytic activity">
    <reaction evidence="1 8">
        <text>Release of an N-terminal amino acid, Xaa-|-Yaa-, in which Xaa is preferably Leu, but may be other amino acids including Pro although not Arg or Lys, and Yaa may be Pro. Amino acid amides and methyl esters are also readily hydrolyzed, but rates on arylamides are exceedingly low.</text>
        <dbReference type="EC" id="3.4.11.1"/>
    </reaction>
</comment>
<dbReference type="Gene3D" id="3.40.220.10">
    <property type="entry name" value="Leucine Aminopeptidase, subunit E, domain 1"/>
    <property type="match status" value="1"/>
</dbReference>
<comment type="cofactor">
    <cofactor evidence="8">
        <name>Mn(2+)</name>
        <dbReference type="ChEBI" id="CHEBI:29035"/>
    </cofactor>
    <text evidence="8">Binds 2 manganese ions per subunit.</text>
</comment>
<feature type="binding site" evidence="8">
    <location>
        <position position="258"/>
    </location>
    <ligand>
        <name>Mn(2+)</name>
        <dbReference type="ChEBI" id="CHEBI:29035"/>
        <label>1</label>
    </ligand>
</feature>
<dbReference type="InterPro" id="IPR000819">
    <property type="entry name" value="Peptidase_M17_C"/>
</dbReference>
<keyword evidence="5 8" id="KW-0645">Protease</keyword>
<dbReference type="HAMAP" id="MF_00181">
    <property type="entry name" value="Cytosol_peptidase_M17"/>
    <property type="match status" value="1"/>
</dbReference>
<gene>
    <name evidence="8" type="primary">pepA</name>
    <name evidence="10" type="ORF">F3S47_17355</name>
</gene>
<evidence type="ECO:0000259" key="9">
    <source>
        <dbReference type="PROSITE" id="PS00631"/>
    </source>
</evidence>
<evidence type="ECO:0000256" key="2">
    <source>
        <dbReference type="ARBA" id="ARBA00000967"/>
    </source>
</evidence>
<evidence type="ECO:0000256" key="8">
    <source>
        <dbReference type="HAMAP-Rule" id="MF_00181"/>
    </source>
</evidence>
<keyword evidence="8" id="KW-0479">Metal-binding</keyword>
<dbReference type="InterPro" id="IPR011356">
    <property type="entry name" value="Leucine_aapep/pepB"/>
</dbReference>
<dbReference type="CDD" id="cd00433">
    <property type="entry name" value="Peptidase_M17"/>
    <property type="match status" value="1"/>
</dbReference>
<dbReference type="NCBIfam" id="NF002077">
    <property type="entry name" value="PRK00913.2-4"/>
    <property type="match status" value="1"/>
</dbReference>
<dbReference type="PANTHER" id="PTHR11963:SF23">
    <property type="entry name" value="CYTOSOL AMINOPEPTIDASE"/>
    <property type="match status" value="1"/>
</dbReference>
<dbReference type="EC" id="3.4.11.1" evidence="8"/>
<reference evidence="10 11" key="1">
    <citation type="submission" date="2019-09" db="EMBL/GenBank/DDBJ databases">
        <authorList>
            <person name="Park J.-S."/>
            <person name="Choi H.-J."/>
        </authorList>
    </citation>
    <scope>NUCLEOTIDE SEQUENCE [LARGE SCALE GENOMIC DNA]</scope>
    <source>
        <strain evidence="10 11">176SS1-4</strain>
    </source>
</reference>
<evidence type="ECO:0000256" key="3">
    <source>
        <dbReference type="ARBA" id="ARBA00009528"/>
    </source>
</evidence>
<dbReference type="AlphaFoldDB" id="A0A5J5GCB5"/>
<dbReference type="GO" id="GO:0070006">
    <property type="term" value="F:metalloaminopeptidase activity"/>
    <property type="evidence" value="ECO:0007669"/>
    <property type="project" value="InterPro"/>
</dbReference>
<feature type="binding site" evidence="8">
    <location>
        <position position="335"/>
    </location>
    <ligand>
        <name>Mn(2+)</name>
        <dbReference type="ChEBI" id="CHEBI:29035"/>
        <label>1</label>
    </ligand>
</feature>
<feature type="binding site" evidence="8">
    <location>
        <position position="337"/>
    </location>
    <ligand>
        <name>Mn(2+)</name>
        <dbReference type="ChEBI" id="CHEBI:29035"/>
        <label>1</label>
    </ligand>
</feature>
<dbReference type="GO" id="GO:0005737">
    <property type="term" value="C:cytoplasm"/>
    <property type="evidence" value="ECO:0007669"/>
    <property type="project" value="UniProtKB-SubCell"/>
</dbReference>
<protein>
    <recommendedName>
        <fullName evidence="8">Probable cytosol aminopeptidase</fullName>
        <ecNumber evidence="8">3.4.11.1</ecNumber>
    </recommendedName>
    <alternativeName>
        <fullName evidence="8">Leucine aminopeptidase</fullName>
        <shortName evidence="8">LAP</shortName>
        <ecNumber evidence="8">3.4.11.10</ecNumber>
    </alternativeName>
    <alternativeName>
        <fullName evidence="8">Leucyl aminopeptidase</fullName>
    </alternativeName>
</protein>
<evidence type="ECO:0000256" key="6">
    <source>
        <dbReference type="ARBA" id="ARBA00022801"/>
    </source>
</evidence>
<dbReference type="NCBIfam" id="NF002075">
    <property type="entry name" value="PRK00913.2-2"/>
    <property type="match status" value="1"/>
</dbReference>
<dbReference type="PANTHER" id="PTHR11963">
    <property type="entry name" value="LEUCINE AMINOPEPTIDASE-RELATED"/>
    <property type="match status" value="1"/>
</dbReference>
<keyword evidence="4 8" id="KW-0031">Aminopeptidase</keyword>
<dbReference type="Gene3D" id="3.40.630.10">
    <property type="entry name" value="Zn peptidases"/>
    <property type="match status" value="1"/>
</dbReference>
<proteinExistence type="inferred from homology"/>
<evidence type="ECO:0000313" key="11">
    <source>
        <dbReference type="Proteomes" id="UP000326554"/>
    </source>
</evidence>
<keyword evidence="6 8" id="KW-0378">Hydrolase</keyword>
<sequence length="489" mass="51086">MPAPAPLRFTETDMDEAASWEGRIAVVVEPEGKLDPAARGINSRAKKAIARAVASPAWDKLDEGSALEIGWPGGIAARGILVLKLSKKPDTATARAAGGTLAKMTGSDPLLLMAGAHRAASDLAFGLVLKGYRFDAHRTGDKDEVAPVTVMATRPEDLARSASEAAALAEGIFFTRDLVNEPSNVLTTEDFAARLAAMQELGLEVTILEEEDLEKLGMGALLAVGQGSSSPTKVVVMEWKGGGDEPPFALVGKGVVFDTGGISLKPAAGMEAMTMDMGGAGTVAGTMRALALRKAKANVVGLVGLVENMPSGTAYRPGDVIRSMKGDTIEVINTDAEGRLLLADVLWYAQETFSPSGVVDLATLTGAMLVALGHERAGVFSNDEALAGAFLKAAETEGEGAWRMPLGKAYDKLLKSRVADMKNTGGRWAGSITAAQFLQRFVKDETPWIHLDIAGVASLDSETPLSAAGATGWGVLALNRLIADRYEGA</sequence>
<comment type="subcellular location">
    <subcellularLocation>
        <location evidence="8">Cytoplasm</location>
    </subcellularLocation>
</comment>
<dbReference type="Pfam" id="PF00883">
    <property type="entry name" value="Peptidase_M17"/>
    <property type="match status" value="1"/>
</dbReference>
<comment type="similarity">
    <text evidence="3 8">Belongs to the peptidase M17 family.</text>
</comment>
<keyword evidence="7 8" id="KW-0464">Manganese</keyword>
<keyword evidence="8" id="KW-0963">Cytoplasm</keyword>
<dbReference type="SUPFAM" id="SSF53187">
    <property type="entry name" value="Zn-dependent exopeptidases"/>
    <property type="match status" value="1"/>
</dbReference>
<comment type="function">
    <text evidence="8">Presumably involved in the processing and regular turnover of intracellular proteins. Catalyzes the removal of unsubstituted N-terminal amino acids from various peptides.</text>
</comment>
<comment type="caution">
    <text evidence="10">The sequence shown here is derived from an EMBL/GenBank/DDBJ whole genome shotgun (WGS) entry which is preliminary data.</text>
</comment>
<dbReference type="InterPro" id="IPR043472">
    <property type="entry name" value="Macro_dom-like"/>
</dbReference>
<dbReference type="SUPFAM" id="SSF52949">
    <property type="entry name" value="Macro domain-like"/>
    <property type="match status" value="1"/>
</dbReference>
<feature type="active site" evidence="8">
    <location>
        <position position="339"/>
    </location>
</feature>
<keyword evidence="11" id="KW-1185">Reference proteome</keyword>
<organism evidence="10 11">
    <name type="scientific">Histidinibacterium aquaticum</name>
    <dbReference type="NCBI Taxonomy" id="2613962"/>
    <lineage>
        <taxon>Bacteria</taxon>
        <taxon>Pseudomonadati</taxon>
        <taxon>Pseudomonadota</taxon>
        <taxon>Alphaproteobacteria</taxon>
        <taxon>Rhodobacterales</taxon>
        <taxon>Paracoccaceae</taxon>
        <taxon>Histidinibacterium</taxon>
    </lineage>
</organism>
<accession>A0A5J5GCB5</accession>
<comment type="catalytic activity">
    <reaction evidence="2 8">
        <text>Release of an N-terminal amino acid, preferentially leucine, but not glutamic or aspartic acids.</text>
        <dbReference type="EC" id="3.4.11.10"/>
    </reaction>
</comment>
<evidence type="ECO:0000313" key="10">
    <source>
        <dbReference type="EMBL" id="KAA9005671.1"/>
    </source>
</evidence>
<dbReference type="EC" id="3.4.11.10" evidence="8"/>
<dbReference type="Proteomes" id="UP000326554">
    <property type="component" value="Unassembled WGS sequence"/>
</dbReference>
<feature type="binding site" evidence="8">
    <location>
        <position position="258"/>
    </location>
    <ligand>
        <name>Mn(2+)</name>
        <dbReference type="ChEBI" id="CHEBI:29035"/>
        <label>2</label>
    </ligand>
</feature>
<feature type="domain" description="Cytosol aminopeptidase" evidence="9">
    <location>
        <begin position="333"/>
        <end position="340"/>
    </location>
</feature>